<dbReference type="OrthoDB" id="3711545at2"/>
<dbReference type="PIRSF" id="PIRSF003170">
    <property type="entry name" value="Pet18p"/>
    <property type="match status" value="1"/>
</dbReference>
<evidence type="ECO:0000313" key="4">
    <source>
        <dbReference type="EMBL" id="SDE80854.1"/>
    </source>
</evidence>
<dbReference type="PANTHER" id="PTHR43198">
    <property type="entry name" value="BIFUNCTIONAL TH2 PROTEIN"/>
    <property type="match status" value="1"/>
</dbReference>
<dbReference type="GO" id="GO:0005829">
    <property type="term" value="C:cytosol"/>
    <property type="evidence" value="ECO:0007669"/>
    <property type="project" value="TreeGrafter"/>
</dbReference>
<comment type="catalytic activity">
    <reaction evidence="1">
        <text>4-amino-5-aminomethyl-2-methylpyrimidine + H2O = 4-amino-5-hydroxymethyl-2-methylpyrimidine + NH4(+)</text>
        <dbReference type="Rhea" id="RHEA:31799"/>
        <dbReference type="ChEBI" id="CHEBI:15377"/>
        <dbReference type="ChEBI" id="CHEBI:16892"/>
        <dbReference type="ChEBI" id="CHEBI:28938"/>
        <dbReference type="ChEBI" id="CHEBI:63416"/>
        <dbReference type="EC" id="3.5.99.2"/>
    </reaction>
</comment>
<evidence type="ECO:0000256" key="1">
    <source>
        <dbReference type="PIRNR" id="PIRNR003170"/>
    </source>
</evidence>
<dbReference type="GO" id="GO:0050334">
    <property type="term" value="F:thiaminase activity"/>
    <property type="evidence" value="ECO:0007669"/>
    <property type="project" value="UniProtKB-UniRule"/>
</dbReference>
<dbReference type="GO" id="GO:0009228">
    <property type="term" value="P:thiamine biosynthetic process"/>
    <property type="evidence" value="ECO:0007669"/>
    <property type="project" value="UniProtKB-KW"/>
</dbReference>
<dbReference type="PANTHER" id="PTHR43198:SF2">
    <property type="entry name" value="SI:CH1073-67J19.1-RELATED"/>
    <property type="match status" value="1"/>
</dbReference>
<proteinExistence type="inferred from homology"/>
<dbReference type="AlphaFoldDB" id="A0A1G7FY86"/>
<dbReference type="SUPFAM" id="SSF48613">
    <property type="entry name" value="Heme oxygenase-like"/>
    <property type="match status" value="1"/>
</dbReference>
<comment type="pathway">
    <text evidence="1">Cofactor biosynthesis; thiamine diphosphate biosynthesis.</text>
</comment>
<keyword evidence="5" id="KW-1185">Reference proteome</keyword>
<dbReference type="InterPro" id="IPR050967">
    <property type="entry name" value="Thiamine_Salvage_TenA"/>
</dbReference>
<comment type="catalytic activity">
    <reaction evidence="1">
        <text>thiamine + H2O = 5-(2-hydroxyethyl)-4-methylthiazole + 4-amino-5-hydroxymethyl-2-methylpyrimidine + H(+)</text>
        <dbReference type="Rhea" id="RHEA:17509"/>
        <dbReference type="ChEBI" id="CHEBI:15377"/>
        <dbReference type="ChEBI" id="CHEBI:15378"/>
        <dbReference type="ChEBI" id="CHEBI:16892"/>
        <dbReference type="ChEBI" id="CHEBI:17957"/>
        <dbReference type="ChEBI" id="CHEBI:18385"/>
        <dbReference type="EC" id="3.5.99.2"/>
    </reaction>
</comment>
<feature type="domain" description="Thiaminase-2/PQQC" evidence="3">
    <location>
        <begin position="17"/>
        <end position="204"/>
    </location>
</feature>
<dbReference type="EMBL" id="FNAT01000004">
    <property type="protein sequence ID" value="SDE80854.1"/>
    <property type="molecule type" value="Genomic_DNA"/>
</dbReference>
<evidence type="ECO:0000259" key="3">
    <source>
        <dbReference type="Pfam" id="PF03070"/>
    </source>
</evidence>
<sequence>MTLSDEILERNRAVLDRMLGHRFVEDICADRLPREAFHRYLAYEGAFVETAISIFAYAAARAPDIEAQRWLVGVLDALVNRQMPYFEARFEALGIAPATALPEEAAAFRDGMLALAETGGFLDIVTAMFAAEWMYWGWSRRAMAAGISDPDLRAWVALHVDEEFAAQATWLKDAIDRHGGPGDLDRLSGIFARVTELEIRFHDAPYAEPVA</sequence>
<keyword evidence="1" id="KW-0378">Hydrolase</keyword>
<keyword evidence="1" id="KW-0784">Thiamine biosynthesis</keyword>
<dbReference type="RefSeq" id="WP_090112673.1">
    <property type="nucleotide sequence ID" value="NZ_FNAT01000004.1"/>
</dbReference>
<dbReference type="UniPathway" id="UPA00060"/>
<organism evidence="4 5">
    <name type="scientific">Limimaricola pyoseonensis</name>
    <dbReference type="NCBI Taxonomy" id="521013"/>
    <lineage>
        <taxon>Bacteria</taxon>
        <taxon>Pseudomonadati</taxon>
        <taxon>Pseudomonadota</taxon>
        <taxon>Alphaproteobacteria</taxon>
        <taxon>Rhodobacterales</taxon>
        <taxon>Paracoccaceae</taxon>
        <taxon>Limimaricola</taxon>
    </lineage>
</organism>
<accession>A0A1G7FY86</accession>
<protein>
    <recommendedName>
        <fullName evidence="1">Aminopyrimidine aminohydrolase</fullName>
        <ecNumber evidence="1">3.5.99.2</ecNumber>
    </recommendedName>
</protein>
<comment type="function">
    <text evidence="1">Catalyzes an amino-pyrimidine hydrolysis reaction at the C5' of the pyrimidine moiety of thiamine compounds, a reaction that is part of a thiamine salvage pathway. Thus, catalyzes the conversion of 4-amino-5-aminomethyl-2-methylpyrimidine to 4-amino-5-hydroxymethyl-2-methylpyrimidine (HMP).</text>
</comment>
<dbReference type="GO" id="GO:0009229">
    <property type="term" value="P:thiamine diphosphate biosynthetic process"/>
    <property type="evidence" value="ECO:0007669"/>
    <property type="project" value="UniProtKB-UniPathway"/>
</dbReference>
<gene>
    <name evidence="4" type="ORF">SAMN04488567_2626</name>
</gene>
<dbReference type="InterPro" id="IPR016084">
    <property type="entry name" value="Haem_Oase-like_multi-hlx"/>
</dbReference>
<dbReference type="Pfam" id="PF03070">
    <property type="entry name" value="TENA_THI-4"/>
    <property type="match status" value="1"/>
</dbReference>
<dbReference type="InterPro" id="IPR004305">
    <property type="entry name" value="Thiaminase-2/PQQC"/>
</dbReference>
<dbReference type="InterPro" id="IPR026285">
    <property type="entry name" value="TenA_E"/>
</dbReference>
<dbReference type="Gene3D" id="1.20.910.10">
    <property type="entry name" value="Heme oxygenase-like"/>
    <property type="match status" value="1"/>
</dbReference>
<name>A0A1G7FY86_9RHOB</name>
<dbReference type="EC" id="3.5.99.2" evidence="1"/>
<dbReference type="CDD" id="cd19358">
    <property type="entry name" value="TenA_E_Spr0628-like"/>
    <property type="match status" value="1"/>
</dbReference>
<reference evidence="5" key="1">
    <citation type="submission" date="2016-10" db="EMBL/GenBank/DDBJ databases">
        <authorList>
            <person name="Varghese N."/>
            <person name="Submissions S."/>
        </authorList>
    </citation>
    <scope>NUCLEOTIDE SEQUENCE [LARGE SCALE GENOMIC DNA]</scope>
    <source>
        <strain evidence="5">DSM 21424</strain>
    </source>
</reference>
<evidence type="ECO:0000256" key="2">
    <source>
        <dbReference type="PIRSR" id="PIRSR003170-1"/>
    </source>
</evidence>
<feature type="active site" description="Proton donor" evidence="2">
    <location>
        <position position="198"/>
    </location>
</feature>
<comment type="similarity">
    <text evidence="1">Belongs to the TenA family.</text>
</comment>
<dbReference type="Proteomes" id="UP000198922">
    <property type="component" value="Unassembled WGS sequence"/>
</dbReference>
<evidence type="ECO:0000313" key="5">
    <source>
        <dbReference type="Proteomes" id="UP000198922"/>
    </source>
</evidence>
<dbReference type="STRING" id="521013.SAMN04488567_2626"/>